<dbReference type="InterPro" id="IPR009042">
    <property type="entry name" value="RNA_pol_sigma70_r1_2"/>
</dbReference>
<accession>D6TX65</accession>
<dbReference type="InParanoid" id="D6TX65"/>
<feature type="domain" description="RNA polymerase sigma-70 region 4" evidence="8">
    <location>
        <begin position="1275"/>
        <end position="1327"/>
    </location>
</feature>
<evidence type="ECO:0000259" key="8">
    <source>
        <dbReference type="Pfam" id="PF04545"/>
    </source>
</evidence>
<feature type="domain" description="RNA polymerase sigma-70 region 2" evidence="7">
    <location>
        <begin position="1108"/>
        <end position="1178"/>
    </location>
</feature>
<dbReference type="eggNOG" id="COG0568">
    <property type="taxonomic scope" value="Bacteria"/>
</dbReference>
<dbReference type="EMBL" id="ADVG01000003">
    <property type="protein sequence ID" value="EFH84798.1"/>
    <property type="molecule type" value="Genomic_DNA"/>
</dbReference>
<dbReference type="Pfam" id="PF00140">
    <property type="entry name" value="Sigma70_r1_2"/>
    <property type="match status" value="1"/>
</dbReference>
<dbReference type="Pfam" id="PF04545">
    <property type="entry name" value="Sigma70_r4"/>
    <property type="match status" value="1"/>
</dbReference>
<dbReference type="PANTHER" id="PTHR30603:SF47">
    <property type="entry name" value="RNA POLYMERASE SIGMA FACTOR SIGD, CHLOROPLASTIC"/>
    <property type="match status" value="1"/>
</dbReference>
<evidence type="ECO:0000256" key="1">
    <source>
        <dbReference type="ARBA" id="ARBA00023015"/>
    </source>
</evidence>
<reference evidence="9 10" key="1">
    <citation type="journal article" date="2011" name="Stand. Genomic Sci.">
        <title>Non-contiguous finished genome sequence and contextual data of the filamentous soil bacterium Ktedonobacter racemifer type strain (SOSP1-21).</title>
        <authorList>
            <person name="Chang Y.J."/>
            <person name="Land M."/>
            <person name="Hauser L."/>
            <person name="Chertkov O."/>
            <person name="Del Rio T.G."/>
            <person name="Nolan M."/>
            <person name="Copeland A."/>
            <person name="Tice H."/>
            <person name="Cheng J.F."/>
            <person name="Lucas S."/>
            <person name="Han C."/>
            <person name="Goodwin L."/>
            <person name="Pitluck S."/>
            <person name="Ivanova N."/>
            <person name="Ovchinikova G."/>
            <person name="Pati A."/>
            <person name="Chen A."/>
            <person name="Palaniappan K."/>
            <person name="Mavromatis K."/>
            <person name="Liolios K."/>
            <person name="Brettin T."/>
            <person name="Fiebig A."/>
            <person name="Rohde M."/>
            <person name="Abt B."/>
            <person name="Goker M."/>
            <person name="Detter J.C."/>
            <person name="Woyke T."/>
            <person name="Bristow J."/>
            <person name="Eisen J.A."/>
            <person name="Markowitz V."/>
            <person name="Hugenholtz P."/>
            <person name="Kyrpides N.C."/>
            <person name="Klenk H.P."/>
            <person name="Lapidus A."/>
        </authorList>
    </citation>
    <scope>NUCLEOTIDE SEQUENCE [LARGE SCALE GENOMIC DNA]</scope>
    <source>
        <strain evidence="10">DSM 44963</strain>
    </source>
</reference>
<evidence type="ECO:0000313" key="10">
    <source>
        <dbReference type="Proteomes" id="UP000004508"/>
    </source>
</evidence>
<dbReference type="InterPro" id="IPR013325">
    <property type="entry name" value="RNA_pol_sigma_r2"/>
</dbReference>
<dbReference type="InterPro" id="IPR007624">
    <property type="entry name" value="RNA_pol_sigma70_r3"/>
</dbReference>
<evidence type="ECO:0000259" key="5">
    <source>
        <dbReference type="Pfam" id="PF00140"/>
    </source>
</evidence>
<dbReference type="SUPFAM" id="SSF88659">
    <property type="entry name" value="Sigma3 and sigma4 domains of RNA polymerase sigma factors"/>
    <property type="match status" value="2"/>
</dbReference>
<evidence type="ECO:0000256" key="2">
    <source>
        <dbReference type="ARBA" id="ARBA00023082"/>
    </source>
</evidence>
<proteinExistence type="predicted"/>
<dbReference type="CDD" id="cd06171">
    <property type="entry name" value="Sigma70_r4"/>
    <property type="match status" value="1"/>
</dbReference>
<keyword evidence="1" id="KW-0805">Transcription regulation</keyword>
<dbReference type="GO" id="GO:0003677">
    <property type="term" value="F:DNA binding"/>
    <property type="evidence" value="ECO:0007669"/>
    <property type="project" value="UniProtKB-KW"/>
</dbReference>
<dbReference type="STRING" id="485913.Krac_5905"/>
<feature type="domain" description="RNA polymerase sigma-70 region 3" evidence="6">
    <location>
        <begin position="1187"/>
        <end position="1261"/>
    </location>
</feature>
<dbReference type="Proteomes" id="UP000004508">
    <property type="component" value="Unassembled WGS sequence"/>
</dbReference>
<dbReference type="RefSeq" id="WP_007916570.1">
    <property type="nucleotide sequence ID" value="NZ_ADVG01000003.1"/>
</dbReference>
<evidence type="ECO:0000313" key="9">
    <source>
        <dbReference type="EMBL" id="EFH84798.1"/>
    </source>
</evidence>
<comment type="caution">
    <text evidence="9">The sequence shown here is derived from an EMBL/GenBank/DDBJ whole genome shotgun (WGS) entry which is preliminary data.</text>
</comment>
<organism evidence="9 10">
    <name type="scientific">Ktedonobacter racemifer DSM 44963</name>
    <dbReference type="NCBI Taxonomy" id="485913"/>
    <lineage>
        <taxon>Bacteria</taxon>
        <taxon>Bacillati</taxon>
        <taxon>Chloroflexota</taxon>
        <taxon>Ktedonobacteria</taxon>
        <taxon>Ktedonobacterales</taxon>
        <taxon>Ktedonobacteraceae</taxon>
        <taxon>Ktedonobacter</taxon>
    </lineage>
</organism>
<dbReference type="NCBIfam" id="TIGR02937">
    <property type="entry name" value="sigma70-ECF"/>
    <property type="match status" value="1"/>
</dbReference>
<keyword evidence="4" id="KW-0804">Transcription</keyword>
<dbReference type="GO" id="GO:0006352">
    <property type="term" value="P:DNA-templated transcription initiation"/>
    <property type="evidence" value="ECO:0007669"/>
    <property type="project" value="InterPro"/>
</dbReference>
<dbReference type="GO" id="GO:0016987">
    <property type="term" value="F:sigma factor activity"/>
    <property type="evidence" value="ECO:0007669"/>
    <property type="project" value="UniProtKB-KW"/>
</dbReference>
<evidence type="ECO:0000259" key="7">
    <source>
        <dbReference type="Pfam" id="PF04542"/>
    </source>
</evidence>
<dbReference type="PRINTS" id="PR00046">
    <property type="entry name" value="SIGMA70FCT"/>
</dbReference>
<feature type="domain" description="RNA polymerase sigma-70 region 1.2" evidence="5">
    <location>
        <begin position="1047"/>
        <end position="1080"/>
    </location>
</feature>
<dbReference type="SUPFAM" id="SSF88946">
    <property type="entry name" value="Sigma2 domain of RNA polymerase sigma factors"/>
    <property type="match status" value="1"/>
</dbReference>
<keyword evidence="2" id="KW-0731">Sigma factor</keyword>
<protein>
    <submittedName>
        <fullName evidence="9">RNA polymerase, sigma 70 subunit, RpoD subfamily</fullName>
    </submittedName>
</protein>
<sequence>MLTWEQREQELSEKLHYIEILGELNIPEEWVTQFRGFITHQFQHQEPAYVLRSFIKQYPACLATYLVMQGVYSYQEGNYWSHIIDEYELAPNHTHLLGDFFRKFLHQHNLSSFAGVEGHKFVSVILLHGGIPTYSLHDFFEYVLAPALSRPHIYGEDGAEIIANWLGRKHQSSIDKPITRFLQYGGKLAADFVERSLYMAQYYAENELFPSLEELGLPTRVVTAYGQWVKERKHQRNSNRTRLQRPIISLDPWSGVLLLELPSQTLTLSDKIDTCTWYVTVDEEEIEQVTLSPQWKNERWETENWQIELPYVAAHYQISFEFLGNKRTWQFHSLSASNTFFAFDADYGTLLPLRHTLPAKTLWLVFPDNTSLRIKGGKQHEQLPSLAGANGQFFIEEWDLSSADAITLEDESIPIELDWSAFQPYLEGQEVQGLSFHKGEPRIFIGSAPKLRIPFPPQSNLSAEIRRWRIVLKARHTASTQSINLEELSYFFQDHTIYCSLEESELIDFNYDRIYDLSLRGPLGRDITFTFAILHKLDIKTNTIDSIRLPQQTGQFPAPVITIQTSSKIAIESRQSATQIIQAQDHHYHIEMDRQAHYLELLLQPRSLPQHYKIPLTLPFPTLHWALVEDSQQIPRLEWKTKTMSIPFAQLEQLSRPKIFVEIVPHTPLNLVIKGKLLVHYSKQHPPQIIYTRGKTASRLTFRLAEALDSIRQSQEGYISIDLELEGIPGHASAPCLSIASITQTLNVHHLALENHLKNTSRILNVSWKGGHELRQRVIRLWSLWRPWEPPMVQAIPDRLRSECYQFQIPAEEIPPGKYRVEMAIENTHTSHTVLRPFRDASDIADVFIGTEVERQRHLRHTPHTVEGILEQLLAAPPPFDQQRLLYLLKQKLLPKKSMKYFDKVCETLLVMVSHVATLPYEGYAFFEVFRDYLQDFPIHLLAYLSRYSRAAEMKKRWQFEELLAKIFPQMGVDTLLQHIHTQESIPLSELLNVLPELQNEEKQSEAISILQDASITIIDYQNEEWSSEVDDDFDQIYESLYEVVVDSLRQYFREITQFPLLNAEQEKKLAHQIKFGQQAKEELEKRGEASSYIHVRIQQGKIAREKLIEHNLRLVISVAKKYARVGRQLEDLIQEGNLGLIRACEKFDTDKGYRFSTYATWWIRQAITRSLAEQSRTIRLPVYLVEKLHQLHRGQRDLELQLGREPTLEELAKHQNLDIDKVQEYLVLRQQILSLDAPIGAEQETTLGEMIEQPRSDPQENINNYADKEAVSQLMQNLTERQRRVISLRFGLEDGKIHKLEEIGSMLNVTRERVRQIEEKALRQLKIDAYRLQLNDLLAI</sequence>
<dbReference type="Gene3D" id="1.10.10.10">
    <property type="entry name" value="Winged helix-like DNA-binding domain superfamily/Winged helix DNA-binding domain"/>
    <property type="match status" value="2"/>
</dbReference>
<dbReference type="Pfam" id="PF04539">
    <property type="entry name" value="Sigma70_r3"/>
    <property type="match status" value="1"/>
</dbReference>
<dbReference type="InterPro" id="IPR007630">
    <property type="entry name" value="RNA_pol_sigma70_r4"/>
</dbReference>
<dbReference type="Pfam" id="PF04542">
    <property type="entry name" value="Sigma70_r2"/>
    <property type="match status" value="1"/>
</dbReference>
<dbReference type="InterPro" id="IPR007627">
    <property type="entry name" value="RNA_pol_sigma70_r2"/>
</dbReference>
<dbReference type="OrthoDB" id="162538at2"/>
<keyword evidence="3" id="KW-0238">DNA-binding</keyword>
<dbReference type="InterPro" id="IPR013324">
    <property type="entry name" value="RNA_pol_sigma_r3/r4-like"/>
</dbReference>
<dbReference type="InterPro" id="IPR036388">
    <property type="entry name" value="WH-like_DNA-bd_sf"/>
</dbReference>
<dbReference type="InterPro" id="IPR000943">
    <property type="entry name" value="RNA_pol_sigma70"/>
</dbReference>
<keyword evidence="10" id="KW-1185">Reference proteome</keyword>
<dbReference type="PANTHER" id="PTHR30603">
    <property type="entry name" value="RNA POLYMERASE SIGMA FACTOR RPO"/>
    <property type="match status" value="1"/>
</dbReference>
<name>D6TX65_KTERA</name>
<dbReference type="Gene3D" id="1.10.601.10">
    <property type="entry name" value="RNA Polymerase Primary Sigma Factor"/>
    <property type="match status" value="1"/>
</dbReference>
<dbReference type="InterPro" id="IPR014284">
    <property type="entry name" value="RNA_pol_sigma-70_dom"/>
</dbReference>
<dbReference type="InterPro" id="IPR050239">
    <property type="entry name" value="Sigma-70_RNA_pol_init_factors"/>
</dbReference>
<gene>
    <name evidence="9" type="ORF">Krac_5905</name>
</gene>
<evidence type="ECO:0000256" key="4">
    <source>
        <dbReference type="ARBA" id="ARBA00023163"/>
    </source>
</evidence>
<evidence type="ECO:0000256" key="3">
    <source>
        <dbReference type="ARBA" id="ARBA00023125"/>
    </source>
</evidence>
<evidence type="ECO:0000259" key="6">
    <source>
        <dbReference type="Pfam" id="PF04539"/>
    </source>
</evidence>